<evidence type="ECO:0000313" key="1">
    <source>
        <dbReference type="EMBL" id="ERM94712.1"/>
    </source>
</evidence>
<protein>
    <submittedName>
        <fullName evidence="1">Uncharacterized protein</fullName>
    </submittedName>
</protein>
<sequence length="86" mass="9714">MAHNPFAPPFIPTNLPWEFDNIDLVDKDEVKEVENYIVASLGVAKAKEIQLGKVRTIASLQADRARLNYTLAVMDSELHDKDMEIC</sequence>
<gene>
    <name evidence="1" type="ORF">AMTR_s00011p00240700</name>
</gene>
<dbReference type="AlphaFoldDB" id="W1NG13"/>
<proteinExistence type="predicted"/>
<dbReference type="Proteomes" id="UP000017836">
    <property type="component" value="Unassembled WGS sequence"/>
</dbReference>
<organism evidence="1 2">
    <name type="scientific">Amborella trichopoda</name>
    <dbReference type="NCBI Taxonomy" id="13333"/>
    <lineage>
        <taxon>Eukaryota</taxon>
        <taxon>Viridiplantae</taxon>
        <taxon>Streptophyta</taxon>
        <taxon>Embryophyta</taxon>
        <taxon>Tracheophyta</taxon>
        <taxon>Spermatophyta</taxon>
        <taxon>Magnoliopsida</taxon>
        <taxon>Amborellales</taxon>
        <taxon>Amborellaceae</taxon>
        <taxon>Amborella</taxon>
    </lineage>
</organism>
<dbReference type="Gramene" id="ERM94712">
    <property type="protein sequence ID" value="ERM94712"/>
    <property type="gene ID" value="AMTR_s00011p00240700"/>
</dbReference>
<reference evidence="2" key="1">
    <citation type="journal article" date="2013" name="Science">
        <title>The Amborella genome and the evolution of flowering plants.</title>
        <authorList>
            <consortium name="Amborella Genome Project"/>
        </authorList>
    </citation>
    <scope>NUCLEOTIDE SEQUENCE [LARGE SCALE GENOMIC DNA]</scope>
</reference>
<dbReference type="EMBL" id="KI397507">
    <property type="protein sequence ID" value="ERM94712.1"/>
    <property type="molecule type" value="Genomic_DNA"/>
</dbReference>
<accession>W1NG13</accession>
<dbReference type="HOGENOM" id="CLU_2500910_0_0_1"/>
<name>W1NG13_AMBTC</name>
<keyword evidence="2" id="KW-1185">Reference proteome</keyword>
<evidence type="ECO:0000313" key="2">
    <source>
        <dbReference type="Proteomes" id="UP000017836"/>
    </source>
</evidence>